<dbReference type="GO" id="GO:0030424">
    <property type="term" value="C:axon"/>
    <property type="evidence" value="ECO:0007669"/>
    <property type="project" value="UniProtKB-SubCell"/>
</dbReference>
<evidence type="ECO:0000256" key="1">
    <source>
        <dbReference type="ARBA" id="ARBA00004489"/>
    </source>
</evidence>
<dbReference type="PANTHER" id="PTHR23182">
    <property type="entry name" value="BREAKPOINT CLUSTER REGION PROTEIN BCR"/>
    <property type="match status" value="1"/>
</dbReference>
<reference evidence="12" key="2">
    <citation type="submission" date="2015-02" db="UniProtKB">
        <authorList>
            <consortium name="EnsemblMetazoa"/>
        </authorList>
    </citation>
    <scope>IDENTIFICATION</scope>
</reference>
<feature type="compositionally biased region" description="Polar residues" evidence="7">
    <location>
        <begin position="217"/>
        <end position="230"/>
    </location>
</feature>
<dbReference type="Pfam" id="PF00620">
    <property type="entry name" value="RhoGAP"/>
    <property type="match status" value="1"/>
</dbReference>
<organism evidence="12 13">
    <name type="scientific">Strigamia maritima</name>
    <name type="common">European centipede</name>
    <name type="synonym">Geophilus maritimus</name>
    <dbReference type="NCBI Taxonomy" id="126957"/>
    <lineage>
        <taxon>Eukaryota</taxon>
        <taxon>Metazoa</taxon>
        <taxon>Ecdysozoa</taxon>
        <taxon>Arthropoda</taxon>
        <taxon>Myriapoda</taxon>
        <taxon>Chilopoda</taxon>
        <taxon>Pleurostigmophora</taxon>
        <taxon>Geophilomorpha</taxon>
        <taxon>Linotaeniidae</taxon>
        <taxon>Strigamia</taxon>
    </lineage>
</organism>
<dbReference type="InterPro" id="IPR001849">
    <property type="entry name" value="PH_domain"/>
</dbReference>
<feature type="domain" description="PH" evidence="8">
    <location>
        <begin position="673"/>
        <end position="827"/>
    </location>
</feature>
<feature type="compositionally biased region" description="Polar residues" evidence="7">
    <location>
        <begin position="304"/>
        <end position="320"/>
    </location>
</feature>
<dbReference type="SMART" id="SM00233">
    <property type="entry name" value="PH"/>
    <property type="match status" value="1"/>
</dbReference>
<dbReference type="AlphaFoldDB" id="T1J2N9"/>
<evidence type="ECO:0000259" key="8">
    <source>
        <dbReference type="PROSITE" id="PS50003"/>
    </source>
</evidence>
<dbReference type="CDD" id="cd00160">
    <property type="entry name" value="RhoGEF"/>
    <property type="match status" value="1"/>
</dbReference>
<dbReference type="InterPro" id="IPR035899">
    <property type="entry name" value="DBL_dom_sf"/>
</dbReference>
<feature type="compositionally biased region" description="Low complexity" evidence="7">
    <location>
        <begin position="414"/>
        <end position="429"/>
    </location>
</feature>
<dbReference type="InterPro" id="IPR000219">
    <property type="entry name" value="DH_dom"/>
</dbReference>
<accession>T1J2N9</accession>
<feature type="region of interest" description="Disordered" evidence="7">
    <location>
        <begin position="387"/>
        <end position="453"/>
    </location>
</feature>
<dbReference type="Gene3D" id="1.10.555.10">
    <property type="entry name" value="Rho GTPase activation protein"/>
    <property type="match status" value="1"/>
</dbReference>
<dbReference type="InterPro" id="IPR011993">
    <property type="entry name" value="PH-like_dom_sf"/>
</dbReference>
<dbReference type="Pfam" id="PF00168">
    <property type="entry name" value="C2"/>
    <property type="match status" value="1"/>
</dbReference>
<dbReference type="GO" id="GO:0005096">
    <property type="term" value="F:GTPase activator activity"/>
    <property type="evidence" value="ECO:0007669"/>
    <property type="project" value="UniProtKB-KW"/>
</dbReference>
<dbReference type="Gene3D" id="4.10.280.30">
    <property type="entry name" value="Bcr-Abl oncoprotein oligomerisation domain"/>
    <property type="match status" value="1"/>
</dbReference>
<dbReference type="eggNOG" id="KOG4269">
    <property type="taxonomic scope" value="Eukaryota"/>
</dbReference>
<dbReference type="OMA" id="TMFYKIP"/>
<proteinExistence type="predicted"/>
<feature type="region of interest" description="Disordered" evidence="7">
    <location>
        <begin position="90"/>
        <end position="160"/>
    </location>
</feature>
<comment type="subcellular location">
    <subcellularLocation>
        <location evidence="1">Cell projection</location>
        <location evidence="1">Axon</location>
    </subcellularLocation>
    <subcellularLocation>
        <location evidence="2">Cell projection</location>
        <location evidence="2">Dendritic spine</location>
    </subcellularLocation>
</comment>
<evidence type="ECO:0000256" key="5">
    <source>
        <dbReference type="ARBA" id="ARBA00023018"/>
    </source>
</evidence>
<keyword evidence="3" id="KW-0343">GTPase activation</keyword>
<dbReference type="EnsemblMetazoa" id="SMAR007837-RA">
    <property type="protein sequence ID" value="SMAR007837-PA"/>
    <property type="gene ID" value="SMAR007837"/>
</dbReference>
<dbReference type="PROSITE" id="PS50004">
    <property type="entry name" value="C2"/>
    <property type="match status" value="1"/>
</dbReference>
<evidence type="ECO:0000256" key="6">
    <source>
        <dbReference type="ARBA" id="ARBA00023273"/>
    </source>
</evidence>
<evidence type="ECO:0000313" key="13">
    <source>
        <dbReference type="Proteomes" id="UP000014500"/>
    </source>
</evidence>
<dbReference type="Proteomes" id="UP000014500">
    <property type="component" value="Unassembled WGS sequence"/>
</dbReference>
<evidence type="ECO:0000259" key="10">
    <source>
        <dbReference type="PROSITE" id="PS50010"/>
    </source>
</evidence>
<evidence type="ECO:0000259" key="11">
    <source>
        <dbReference type="PROSITE" id="PS50238"/>
    </source>
</evidence>
<dbReference type="Pfam" id="PF19057">
    <property type="entry name" value="PH_19"/>
    <property type="match status" value="1"/>
</dbReference>
<dbReference type="InterPro" id="IPR036481">
    <property type="entry name" value="Bcr-Abl_oncoprot_oligo_sf"/>
</dbReference>
<evidence type="ECO:0000259" key="9">
    <source>
        <dbReference type="PROSITE" id="PS50004"/>
    </source>
</evidence>
<evidence type="ECO:0000256" key="7">
    <source>
        <dbReference type="SAM" id="MobiDB-lite"/>
    </source>
</evidence>
<dbReference type="HOGENOM" id="CLU_004000_0_1_1"/>
<dbReference type="InterPro" id="IPR037769">
    <property type="entry name" value="Abr/Bcr"/>
</dbReference>
<evidence type="ECO:0000256" key="4">
    <source>
        <dbReference type="ARBA" id="ARBA00022658"/>
    </source>
</evidence>
<dbReference type="InterPro" id="IPR001331">
    <property type="entry name" value="GDS_CDC24_CS"/>
</dbReference>
<dbReference type="SMART" id="SM00239">
    <property type="entry name" value="C2"/>
    <property type="match status" value="1"/>
</dbReference>
<sequence>MCASPTQIEMSVFDDFQKAWAAKFPGCVLPQAWEEDVRANLAKHRHKVAVLKEELEKEEFYVEYLERLLADVENHKRNNSVKMMKSMKTVENGSQNGDETNDDNDTKQDIKKIDASDDCNGVSKREIENTVEDLPLDTGDTDVNKSISSSEPTNNKGSPYVTVIRVNGYSAENSAAEAEAESESSPDSSLRSEKVSSKGKVPPKPPPKKPRRSPSGTSLNDVPSDSNSTPDDSKSSLGKDFSLNGSVNSLHLRDISEESCKIDAEEAEMKNERVDRDNEKDRDSRIPTNNGEELGENIDYDNGTIKSATSAYSGYSSHSGVSDGAVSSPMPDSDGSKYSDYVNIDFFLRRKARLEQSTSDMNADDSEDDENENTCLLVSLTSDAEEDAVKNGHDRNSNVHQPDDVFEMDSGVYSSSLDSTSFAPSSTSTPPTPPACKKTNSTSTPSSIPEETKEIVDLNATKLEAERIAMYRCIISSILESETVYLECLTVLLQYMKALRSTIGTSQPVMSQEDFNVIFFKISELQTLHGTFLEGIKNRTQNWDGKLTFGDHFKILASKLGVYAAFLQNYPRAIETVRKCCMENLQFSEITKAIKLRTLKGQALSLENLLHKPVARVQKNALVLHDLLKYTPKSHPDHATLKTALKLTQCFLNEFNSTAAGNLFPVQDRNQRHLVKNTFIVELSEGHRKLRHLFLFNDVIVCAKYKVSGREKFTFEVKWYMPLPEVILPQNEDCKEIREISPVNILSLKTQASTARDQVMKEEKNKVTSRNMDKQKKKLAELEAQLVLASPNLTFRISHKSGKTFVFFLSSEYERTQWVDAITTLQVSAPAVNPSLNLPELQTWITACRTFLKTNMGSFLLRSPGRDHLLVGDLHVNIDSLQGLSRPADILLCIEVDCYGHFFRKAKTKVCRNSTEPVWNQNFVIELEGSQSLRLLCYEQQAQGTVLRAKTTLELNRQWLTSQVQEKTVTLQEFLLTMSIKFTPGEMTLRRAPSAKPFGLFGIKINQVCKREKRPIPFVITSCAREVERRGMSEVGVYRVSGSTSDVQKLKKAFESNAYEAEQLLKEVDVHSVTGLLKMYLRELPEALYTDELYPSFLDGFGLPDPEHRKMRLLELFNLLPEVNQSIIIFLLNHMIKLNKQETFNKMSLHNLATVFGPTLLRPGTKCDVSSPSDLLAAETIDVMAQAGILYFFMKRYANGETIQNNAKVNNEEL</sequence>
<dbReference type="SMART" id="SM00324">
    <property type="entry name" value="RhoGAP"/>
    <property type="match status" value="1"/>
</dbReference>
<keyword evidence="6" id="KW-0966">Cell projection</keyword>
<dbReference type="SUPFAM" id="SSF49562">
    <property type="entry name" value="C2 domain (Calcium/lipid-binding domain, CaLB)"/>
    <property type="match status" value="1"/>
</dbReference>
<keyword evidence="5" id="KW-0770">Synapse</keyword>
<protein>
    <recommendedName>
        <fullName evidence="14">Active breakpoint cluster region-related protein</fullName>
    </recommendedName>
</protein>
<keyword evidence="13" id="KW-1185">Reference proteome</keyword>
<dbReference type="STRING" id="126957.T1J2N9"/>
<dbReference type="GO" id="GO:0005085">
    <property type="term" value="F:guanyl-nucleotide exchange factor activity"/>
    <property type="evidence" value="ECO:0007669"/>
    <property type="project" value="UniProtKB-KW"/>
</dbReference>
<dbReference type="PROSITE" id="PS50238">
    <property type="entry name" value="RHOGAP"/>
    <property type="match status" value="1"/>
</dbReference>
<dbReference type="SMART" id="SM00325">
    <property type="entry name" value="RhoGEF"/>
    <property type="match status" value="1"/>
</dbReference>
<dbReference type="InterPro" id="IPR008936">
    <property type="entry name" value="Rho_GTPase_activation_prot"/>
</dbReference>
<dbReference type="EMBL" id="JH431806">
    <property type="status" value="NOT_ANNOTATED_CDS"/>
    <property type="molecule type" value="Genomic_DNA"/>
</dbReference>
<feature type="compositionally biased region" description="Basic and acidic residues" evidence="7">
    <location>
        <begin position="387"/>
        <end position="403"/>
    </location>
</feature>
<evidence type="ECO:0000313" key="12">
    <source>
        <dbReference type="EnsemblMetazoa" id="SMAR007837-PA"/>
    </source>
</evidence>
<feature type="compositionally biased region" description="Basic and acidic residues" evidence="7">
    <location>
        <begin position="104"/>
        <end position="115"/>
    </location>
</feature>
<feature type="region of interest" description="Disordered" evidence="7">
    <location>
        <begin position="174"/>
        <end position="338"/>
    </location>
</feature>
<dbReference type="GO" id="GO:0016020">
    <property type="term" value="C:membrane"/>
    <property type="evidence" value="ECO:0007669"/>
    <property type="project" value="TreeGrafter"/>
</dbReference>
<dbReference type="Gene3D" id="2.30.29.30">
    <property type="entry name" value="Pleckstrin-homology domain (PH domain)/Phosphotyrosine-binding domain (PTB)"/>
    <property type="match status" value="1"/>
</dbReference>
<feature type="compositionally biased region" description="Basic and acidic residues" evidence="7">
    <location>
        <begin position="251"/>
        <end position="285"/>
    </location>
</feature>
<keyword evidence="4" id="KW-0344">Guanine-nucleotide releasing factor</keyword>
<dbReference type="FunFam" id="1.10.555.10:FF:000004">
    <property type="entry name" value="active breakpoint cluster region-related protein-like"/>
    <property type="match status" value="1"/>
</dbReference>
<dbReference type="PROSITE" id="PS50010">
    <property type="entry name" value="DH_2"/>
    <property type="match status" value="1"/>
</dbReference>
<dbReference type="SUPFAM" id="SSF48065">
    <property type="entry name" value="DBL homology domain (DH-domain)"/>
    <property type="match status" value="1"/>
</dbReference>
<dbReference type="InterPro" id="IPR000008">
    <property type="entry name" value="C2_dom"/>
</dbReference>
<feature type="domain" description="DH" evidence="10">
    <location>
        <begin position="470"/>
        <end position="658"/>
    </location>
</feature>
<dbReference type="GO" id="GO:0043197">
    <property type="term" value="C:dendritic spine"/>
    <property type="evidence" value="ECO:0007669"/>
    <property type="project" value="UniProtKB-SubCell"/>
</dbReference>
<dbReference type="Gene3D" id="1.20.900.10">
    <property type="entry name" value="Dbl homology (DH) domain"/>
    <property type="match status" value="1"/>
</dbReference>
<feature type="domain" description="C2" evidence="9">
    <location>
        <begin position="855"/>
        <end position="969"/>
    </location>
</feature>
<dbReference type="Gene3D" id="2.60.40.150">
    <property type="entry name" value="C2 domain"/>
    <property type="match status" value="1"/>
</dbReference>
<evidence type="ECO:0008006" key="14">
    <source>
        <dbReference type="Google" id="ProtNLM"/>
    </source>
</evidence>
<dbReference type="PhylomeDB" id="T1J2N9"/>
<dbReference type="InterPro" id="IPR000198">
    <property type="entry name" value="RhoGAP_dom"/>
</dbReference>
<dbReference type="SUPFAM" id="SSF48350">
    <property type="entry name" value="GTPase activation domain, GAP"/>
    <property type="match status" value="1"/>
</dbReference>
<feature type="compositionally biased region" description="Polar residues" evidence="7">
    <location>
        <begin position="144"/>
        <end position="157"/>
    </location>
</feature>
<name>T1J2N9_STRMM</name>
<dbReference type="InterPro" id="IPR035892">
    <property type="entry name" value="C2_domain_sf"/>
</dbReference>
<evidence type="ECO:0000256" key="3">
    <source>
        <dbReference type="ARBA" id="ARBA00022468"/>
    </source>
</evidence>
<dbReference type="SUPFAM" id="SSF50729">
    <property type="entry name" value="PH domain-like"/>
    <property type="match status" value="1"/>
</dbReference>
<evidence type="ECO:0000256" key="2">
    <source>
        <dbReference type="ARBA" id="ARBA00004552"/>
    </source>
</evidence>
<dbReference type="Pfam" id="PF00621">
    <property type="entry name" value="RhoGEF"/>
    <property type="match status" value="1"/>
</dbReference>
<dbReference type="PROSITE" id="PS50003">
    <property type="entry name" value="PH_DOMAIN"/>
    <property type="match status" value="1"/>
</dbReference>
<dbReference type="PANTHER" id="PTHR23182:SF1">
    <property type="entry name" value="RHO GTPASE ACTIVATING PROTEIN AT 1A, ISOFORM E"/>
    <property type="match status" value="1"/>
</dbReference>
<feature type="domain" description="Rho-GAP" evidence="11">
    <location>
        <begin position="1003"/>
        <end position="1192"/>
    </location>
</feature>
<reference evidence="13" key="1">
    <citation type="submission" date="2011-05" db="EMBL/GenBank/DDBJ databases">
        <authorList>
            <person name="Richards S.R."/>
            <person name="Qu J."/>
            <person name="Jiang H."/>
            <person name="Jhangiani S.N."/>
            <person name="Agravi P."/>
            <person name="Goodspeed R."/>
            <person name="Gross S."/>
            <person name="Mandapat C."/>
            <person name="Jackson L."/>
            <person name="Mathew T."/>
            <person name="Pu L."/>
            <person name="Thornton R."/>
            <person name="Saada N."/>
            <person name="Wilczek-Boney K.B."/>
            <person name="Lee S."/>
            <person name="Kovar C."/>
            <person name="Wu Y."/>
            <person name="Scherer S.E."/>
            <person name="Worley K.C."/>
            <person name="Muzny D.M."/>
            <person name="Gibbs R."/>
        </authorList>
    </citation>
    <scope>NUCLEOTIDE SEQUENCE</scope>
    <source>
        <strain evidence="13">Brora</strain>
    </source>
</reference>
<feature type="compositionally biased region" description="Low complexity" evidence="7">
    <location>
        <begin position="437"/>
        <end position="449"/>
    </location>
</feature>
<dbReference type="PROSITE" id="PS00741">
    <property type="entry name" value="DH_1"/>
    <property type="match status" value="1"/>
</dbReference>
<dbReference type="GO" id="GO:0035556">
    <property type="term" value="P:intracellular signal transduction"/>
    <property type="evidence" value="ECO:0007669"/>
    <property type="project" value="InterPro"/>
</dbReference>